<keyword evidence="1" id="KW-1133">Transmembrane helix</keyword>
<organism evidence="2 3">
    <name type="scientific">Phreatobacter stygius</name>
    <dbReference type="NCBI Taxonomy" id="1940610"/>
    <lineage>
        <taxon>Bacteria</taxon>
        <taxon>Pseudomonadati</taxon>
        <taxon>Pseudomonadota</taxon>
        <taxon>Alphaproteobacteria</taxon>
        <taxon>Hyphomicrobiales</taxon>
        <taxon>Phreatobacteraceae</taxon>
        <taxon>Phreatobacter</taxon>
    </lineage>
</organism>
<reference evidence="2 3" key="1">
    <citation type="submission" date="2019-04" db="EMBL/GenBank/DDBJ databases">
        <title>Phreatobacter aquaticus sp. nov.</title>
        <authorList>
            <person name="Choi A."/>
        </authorList>
    </citation>
    <scope>NUCLEOTIDE SEQUENCE [LARGE SCALE GENOMIC DNA]</scope>
    <source>
        <strain evidence="2 3">KCTC 52518</strain>
    </source>
</reference>
<evidence type="ECO:0000256" key="1">
    <source>
        <dbReference type="SAM" id="Phobius"/>
    </source>
</evidence>
<dbReference type="AlphaFoldDB" id="A0A4D7BAR5"/>
<protein>
    <submittedName>
        <fullName evidence="2">Uncharacterized protein</fullName>
    </submittedName>
</protein>
<evidence type="ECO:0000313" key="3">
    <source>
        <dbReference type="Proteomes" id="UP000298781"/>
    </source>
</evidence>
<proteinExistence type="predicted"/>
<feature type="transmembrane region" description="Helical" evidence="1">
    <location>
        <begin position="13"/>
        <end position="37"/>
    </location>
</feature>
<keyword evidence="3" id="KW-1185">Reference proteome</keyword>
<keyword evidence="1" id="KW-0812">Transmembrane</keyword>
<name>A0A4D7BAR5_9HYPH</name>
<dbReference type="KEGG" id="pstg:E8M01_25135"/>
<gene>
    <name evidence="2" type="ORF">E8M01_25135</name>
</gene>
<keyword evidence="1" id="KW-0472">Membrane</keyword>
<accession>A0A4D7BAR5</accession>
<dbReference type="Proteomes" id="UP000298781">
    <property type="component" value="Chromosome"/>
</dbReference>
<dbReference type="OrthoDB" id="9873407at2"/>
<sequence>MTSWLLREIGIDVVILIFILLLLLIAASLWMQVLGLAGQRAHLQAIEEALRKAADRDEDRARSIAALRGRMGRVERRLDDEWGAAPETFFWDRMLGKVDRKGGA</sequence>
<evidence type="ECO:0000313" key="2">
    <source>
        <dbReference type="EMBL" id="QCI67228.1"/>
    </source>
</evidence>
<dbReference type="EMBL" id="CP039690">
    <property type="protein sequence ID" value="QCI67228.1"/>
    <property type="molecule type" value="Genomic_DNA"/>
</dbReference>
<dbReference type="RefSeq" id="WP_136962663.1">
    <property type="nucleotide sequence ID" value="NZ_CP039690.1"/>
</dbReference>